<accession>A0A0L8KU09</accession>
<comment type="caution">
    <text evidence="1">The sequence shown here is derived from an EMBL/GenBank/DDBJ whole genome shotgun (WGS) entry which is preliminary data.</text>
</comment>
<gene>
    <name evidence="1" type="ORF">ADK37_37230</name>
</gene>
<dbReference type="EMBL" id="LGUS01000222">
    <property type="protein sequence ID" value="KOG29350.1"/>
    <property type="molecule type" value="Genomic_DNA"/>
</dbReference>
<dbReference type="PATRIC" id="fig|67356.5.peg.7966"/>
<dbReference type="AlphaFoldDB" id="A0A0L8KU09"/>
<dbReference type="Proteomes" id="UP000037251">
    <property type="component" value="Unassembled WGS sequence"/>
</dbReference>
<proteinExistence type="predicted"/>
<evidence type="ECO:0000313" key="2">
    <source>
        <dbReference type="Proteomes" id="UP000037251"/>
    </source>
</evidence>
<sequence>MCSPDRAERVCSQLDSARRHLDTFSSRTGRVATADGVAAATAGLFTPEVTGAGLVFLPTRRATKFKEVKVVTEHHDGMQYYLPGRVAEVRLRAGAMAGSDQVDDTVGD</sequence>
<protein>
    <submittedName>
        <fullName evidence="1">Uncharacterized protein</fullName>
    </submittedName>
</protein>
<dbReference type="RefSeq" id="WP_030042335.1">
    <property type="nucleotide sequence ID" value="NZ_KL575614.1"/>
</dbReference>
<organism evidence="1 2">
    <name type="scientific">Streptomyces resistomycificus</name>
    <dbReference type="NCBI Taxonomy" id="67356"/>
    <lineage>
        <taxon>Bacteria</taxon>
        <taxon>Bacillati</taxon>
        <taxon>Actinomycetota</taxon>
        <taxon>Actinomycetes</taxon>
        <taxon>Kitasatosporales</taxon>
        <taxon>Streptomycetaceae</taxon>
        <taxon>Streptomyces</taxon>
        <taxon>Streptomyces aurantiacus group</taxon>
    </lineage>
</organism>
<evidence type="ECO:0000313" key="1">
    <source>
        <dbReference type="EMBL" id="KOG29350.1"/>
    </source>
</evidence>
<name>A0A0L8KU09_9ACTN</name>
<keyword evidence="2" id="KW-1185">Reference proteome</keyword>
<reference evidence="2" key="1">
    <citation type="submission" date="2015-07" db="EMBL/GenBank/DDBJ databases">
        <authorList>
            <person name="Ju K.-S."/>
            <person name="Doroghazi J.R."/>
            <person name="Metcalf W.W."/>
        </authorList>
    </citation>
    <scope>NUCLEOTIDE SEQUENCE [LARGE SCALE GENOMIC DNA]</scope>
    <source>
        <strain evidence="2">NRRL 2290</strain>
    </source>
</reference>
<dbReference type="OrthoDB" id="176279at2"/>